<dbReference type="Proteomes" id="UP000288716">
    <property type="component" value="Unassembled WGS sequence"/>
</dbReference>
<evidence type="ECO:0000256" key="10">
    <source>
        <dbReference type="ARBA" id="ARBA00080645"/>
    </source>
</evidence>
<evidence type="ECO:0000256" key="11">
    <source>
        <dbReference type="PIRSR" id="PIRSR600246-1"/>
    </source>
</evidence>
<dbReference type="OrthoDB" id="188713at2759"/>
<dbReference type="GO" id="GO:0008233">
    <property type="term" value="F:peptidase activity"/>
    <property type="evidence" value="ECO:0007669"/>
    <property type="project" value="UniProtKB-KW"/>
</dbReference>
<name>A0A443S3H5_9ACAR</name>
<evidence type="ECO:0000313" key="14">
    <source>
        <dbReference type="EMBL" id="RWS22082.1"/>
    </source>
</evidence>
<comment type="catalytic activity">
    <reaction evidence="5">
        <text>N(4)-(beta-N-acetyl-D-glucosaminyl)-L-asparagine + H2O = N-acetyl-beta-D-glucosaminylamine + L-aspartate + H(+)</text>
        <dbReference type="Rhea" id="RHEA:11544"/>
        <dbReference type="ChEBI" id="CHEBI:15377"/>
        <dbReference type="ChEBI" id="CHEBI:15378"/>
        <dbReference type="ChEBI" id="CHEBI:15947"/>
        <dbReference type="ChEBI" id="CHEBI:29991"/>
        <dbReference type="ChEBI" id="CHEBI:58080"/>
        <dbReference type="EC" id="3.5.1.26"/>
    </reaction>
</comment>
<keyword evidence="2" id="KW-0645">Protease</keyword>
<keyword evidence="15" id="KW-1185">Reference proteome</keyword>
<keyword evidence="4" id="KW-0068">Autocatalytic cleavage</keyword>
<reference evidence="14 15" key="1">
    <citation type="journal article" date="2018" name="Gigascience">
        <title>Genomes of trombidid mites reveal novel predicted allergens and laterally-transferred genes associated with secondary metabolism.</title>
        <authorList>
            <person name="Dong X."/>
            <person name="Chaisiri K."/>
            <person name="Xia D."/>
            <person name="Armstrong S.D."/>
            <person name="Fang Y."/>
            <person name="Donnelly M.J."/>
            <person name="Kadowaki T."/>
            <person name="McGarry J.W."/>
            <person name="Darby A.C."/>
            <person name="Makepeace B.L."/>
        </authorList>
    </citation>
    <scope>NUCLEOTIDE SEQUENCE [LARGE SCALE GENOMIC DNA]</scope>
    <source>
        <strain evidence="14">UoL-UT</strain>
    </source>
</reference>
<evidence type="ECO:0000256" key="7">
    <source>
        <dbReference type="ARBA" id="ARBA00066729"/>
    </source>
</evidence>
<dbReference type="InterPro" id="IPR000246">
    <property type="entry name" value="Peptidase_T2"/>
</dbReference>
<dbReference type="STRING" id="299467.A0A443S3H5"/>
<dbReference type="GO" id="GO:0003948">
    <property type="term" value="F:N4-(beta-N-acetylglucosaminyl)-L-asparaginase activity"/>
    <property type="evidence" value="ECO:0007669"/>
    <property type="project" value="UniProtKB-EC"/>
</dbReference>
<evidence type="ECO:0000256" key="8">
    <source>
        <dbReference type="ARBA" id="ARBA00078726"/>
    </source>
</evidence>
<dbReference type="AlphaFoldDB" id="A0A443S3H5"/>
<evidence type="ECO:0000256" key="1">
    <source>
        <dbReference type="ARBA" id="ARBA00010872"/>
    </source>
</evidence>
<evidence type="ECO:0000256" key="9">
    <source>
        <dbReference type="ARBA" id="ARBA00079301"/>
    </source>
</evidence>
<evidence type="ECO:0000256" key="6">
    <source>
        <dbReference type="ARBA" id="ARBA00053295"/>
    </source>
</evidence>
<proteinExistence type="inferred from homology"/>
<feature type="binding site" evidence="12">
    <location>
        <begin position="94"/>
        <end position="97"/>
    </location>
    <ligand>
        <name>substrate</name>
    </ligand>
</feature>
<dbReference type="EMBL" id="NCKV01009882">
    <property type="protein sequence ID" value="RWS22082.1"/>
    <property type="molecule type" value="Genomic_DNA"/>
</dbReference>
<dbReference type="InterPro" id="IPR029055">
    <property type="entry name" value="Ntn_hydrolases_N"/>
</dbReference>
<dbReference type="GO" id="GO:0006508">
    <property type="term" value="P:proteolysis"/>
    <property type="evidence" value="ECO:0007669"/>
    <property type="project" value="UniProtKB-KW"/>
</dbReference>
<comment type="function">
    <text evidence="6">Cleaves the GlcNAc-Asn bond which joins oligosaccharides to the peptide of asparagine-linked glycoproteins.</text>
</comment>
<evidence type="ECO:0000256" key="4">
    <source>
        <dbReference type="ARBA" id="ARBA00022813"/>
    </source>
</evidence>
<dbReference type="PANTHER" id="PTHR10188:SF6">
    <property type="entry name" value="N(4)-(BETA-N-ACETYLGLUCOSAMINYL)-L-ASPARAGINASE"/>
    <property type="match status" value="1"/>
</dbReference>
<evidence type="ECO:0000256" key="3">
    <source>
        <dbReference type="ARBA" id="ARBA00022801"/>
    </source>
</evidence>
<accession>A0A443S3H5</accession>
<evidence type="ECO:0000256" key="12">
    <source>
        <dbReference type="PIRSR" id="PIRSR600246-2"/>
    </source>
</evidence>
<organism evidence="14 15">
    <name type="scientific">Leptotrombidium deliense</name>
    <dbReference type="NCBI Taxonomy" id="299467"/>
    <lineage>
        <taxon>Eukaryota</taxon>
        <taxon>Metazoa</taxon>
        <taxon>Ecdysozoa</taxon>
        <taxon>Arthropoda</taxon>
        <taxon>Chelicerata</taxon>
        <taxon>Arachnida</taxon>
        <taxon>Acari</taxon>
        <taxon>Acariformes</taxon>
        <taxon>Trombidiformes</taxon>
        <taxon>Prostigmata</taxon>
        <taxon>Anystina</taxon>
        <taxon>Parasitengona</taxon>
        <taxon>Trombiculoidea</taxon>
        <taxon>Trombiculidae</taxon>
        <taxon>Leptotrombidium</taxon>
    </lineage>
</organism>
<feature type="binding site" evidence="12">
    <location>
        <begin position="117"/>
        <end position="120"/>
    </location>
    <ligand>
        <name>substrate</name>
    </ligand>
</feature>
<dbReference type="EC" id="3.5.1.26" evidence="7"/>
<comment type="caution">
    <text evidence="14">The sequence shown here is derived from an EMBL/GenBank/DDBJ whole genome shotgun (WGS) entry which is preliminary data.</text>
</comment>
<dbReference type="FunFam" id="3.60.20.30:FF:000003">
    <property type="entry name" value="N(4)-(Beta-N-acetylglucosaminyl)-L-asparaginase isoform X1"/>
    <property type="match status" value="1"/>
</dbReference>
<comment type="similarity">
    <text evidence="1">Belongs to the Ntn-hydrolase family.</text>
</comment>
<evidence type="ECO:0000256" key="5">
    <source>
        <dbReference type="ARBA" id="ARBA00050421"/>
    </source>
</evidence>
<protein>
    <recommendedName>
        <fullName evidence="7">N(4)-(beta-N-acetylglucosaminyl)-L-asparaginase</fullName>
        <ecNumber evidence="7">3.5.1.26</ecNumber>
    </recommendedName>
    <alternativeName>
        <fullName evidence="9">Aspartylglucosaminidase</fullName>
    </alternativeName>
    <alternativeName>
        <fullName evidence="8">Glycosylasparaginase</fullName>
    </alternativeName>
    <alternativeName>
        <fullName evidence="10">N4-(N-acetyl-beta-glucosaminyl)-L-asparagine amidase</fullName>
    </alternativeName>
</protein>
<dbReference type="Gene3D" id="3.60.20.30">
    <property type="entry name" value="(Glycosyl)asparaginase"/>
    <property type="match status" value="1"/>
</dbReference>
<sequence>MGFKEQSLTSKRSLKEWKTWKRNNCQPNYWINVTPDPAKYCGPYKPTTEVCDVNHEVSENEHSHDTIGMIAIDSEGRMAVGTSTNGLKFKISGRVGDSPIPGAGAYVDQEIGGAACTGDGDVTMRFAPTYQVVQNLKLGMNPTEAAASVIRTIAAKYPNNQAALVVATIDGEYGAACYNFPDFPYAVRNEMMGDTKIAGAYVDQEIGGAACAGDGDVTMRFAPT</sequence>
<gene>
    <name evidence="14" type="ORF">B4U80_05071</name>
</gene>
<dbReference type="VEuPathDB" id="VectorBase:LDEU009958"/>
<keyword evidence="3" id="KW-0378">Hydrolase</keyword>
<dbReference type="PANTHER" id="PTHR10188">
    <property type="entry name" value="L-ASPARAGINASE"/>
    <property type="match status" value="1"/>
</dbReference>
<dbReference type="Pfam" id="PF01112">
    <property type="entry name" value="Asparaginase_2"/>
    <property type="match status" value="1"/>
</dbReference>
<evidence type="ECO:0000256" key="13">
    <source>
        <dbReference type="PIRSR" id="PIRSR600246-3"/>
    </source>
</evidence>
<evidence type="ECO:0000313" key="15">
    <source>
        <dbReference type="Proteomes" id="UP000288716"/>
    </source>
</evidence>
<dbReference type="GO" id="GO:0005764">
    <property type="term" value="C:lysosome"/>
    <property type="evidence" value="ECO:0007669"/>
    <property type="project" value="TreeGrafter"/>
</dbReference>
<evidence type="ECO:0000256" key="2">
    <source>
        <dbReference type="ARBA" id="ARBA00022670"/>
    </source>
</evidence>
<feature type="site" description="Cleavage; by autolysis" evidence="13">
    <location>
        <begin position="65"/>
        <end position="66"/>
    </location>
</feature>
<feature type="active site" description="Nucleophile" evidence="11">
    <location>
        <position position="66"/>
    </location>
</feature>
<dbReference type="SUPFAM" id="SSF56235">
    <property type="entry name" value="N-terminal nucleophile aminohydrolases (Ntn hydrolases)"/>
    <property type="match status" value="1"/>
</dbReference>